<feature type="chain" id="PRO_5012800376" evidence="4">
    <location>
        <begin position="23"/>
        <end position="161"/>
    </location>
</feature>
<dbReference type="PANTHER" id="PTHR12302">
    <property type="entry name" value="EBNA2 BINDING PROTEIN P100"/>
    <property type="match status" value="1"/>
</dbReference>
<dbReference type="RefSeq" id="WP_081607269.1">
    <property type="nucleotide sequence ID" value="NZ_CP021106.3"/>
</dbReference>
<sequence>MQPITVALALITSITLPFPAGADLPGPGIRAQVVQIVDGDSLTIVIDGEMVRVRLAEIDAPESKQPYTKRSKKSLSDLCFWIEAELTSITKDQYGRTLARVRCNGLDVNAEQVKRGMAWVYEGYAKDPELYKLQAEARAAKRGLWSTKYPIPPWQWMQENR</sequence>
<keyword evidence="3" id="KW-0378">Hydrolase</keyword>
<dbReference type="OrthoDB" id="9805504at2"/>
<name>A0A1W6SQ67_9PROT</name>
<evidence type="ECO:0000256" key="2">
    <source>
        <dbReference type="ARBA" id="ARBA00022759"/>
    </source>
</evidence>
<evidence type="ECO:0000313" key="7">
    <source>
        <dbReference type="Proteomes" id="UP000012179"/>
    </source>
</evidence>
<keyword evidence="4" id="KW-0732">Signal</keyword>
<organism evidence="6 7">
    <name type="scientific">Nitrosospira lacus</name>
    <dbReference type="NCBI Taxonomy" id="1288494"/>
    <lineage>
        <taxon>Bacteria</taxon>
        <taxon>Pseudomonadati</taxon>
        <taxon>Pseudomonadota</taxon>
        <taxon>Betaproteobacteria</taxon>
        <taxon>Nitrosomonadales</taxon>
        <taxon>Nitrosomonadaceae</taxon>
        <taxon>Nitrosospira</taxon>
    </lineage>
</organism>
<gene>
    <name evidence="6" type="ORF">EBAPG3_009240</name>
</gene>
<feature type="domain" description="TNase-like" evidence="5">
    <location>
        <begin position="27"/>
        <end position="147"/>
    </location>
</feature>
<evidence type="ECO:0000256" key="4">
    <source>
        <dbReference type="SAM" id="SignalP"/>
    </source>
</evidence>
<keyword evidence="1" id="KW-0540">Nuclease</keyword>
<keyword evidence="7" id="KW-1185">Reference proteome</keyword>
<evidence type="ECO:0000256" key="3">
    <source>
        <dbReference type="ARBA" id="ARBA00022801"/>
    </source>
</evidence>
<proteinExistence type="predicted"/>
<dbReference type="GO" id="GO:0005737">
    <property type="term" value="C:cytoplasm"/>
    <property type="evidence" value="ECO:0007669"/>
    <property type="project" value="TreeGrafter"/>
</dbReference>
<accession>A0A1W6SQ67</accession>
<dbReference type="PANTHER" id="PTHR12302:SF3">
    <property type="entry name" value="SERINE_THREONINE-PROTEIN KINASE 31"/>
    <property type="match status" value="1"/>
</dbReference>
<dbReference type="InterPro" id="IPR035437">
    <property type="entry name" value="SNase_OB-fold_sf"/>
</dbReference>
<dbReference type="Gene3D" id="2.40.50.90">
    <property type="match status" value="1"/>
</dbReference>
<dbReference type="AlphaFoldDB" id="A0A1W6SQ67"/>
<dbReference type="GO" id="GO:0004519">
    <property type="term" value="F:endonuclease activity"/>
    <property type="evidence" value="ECO:0007669"/>
    <property type="project" value="UniProtKB-KW"/>
</dbReference>
<dbReference type="PROSITE" id="PS50830">
    <property type="entry name" value="TNASE_3"/>
    <property type="match status" value="1"/>
</dbReference>
<dbReference type="GO" id="GO:0016787">
    <property type="term" value="F:hydrolase activity"/>
    <property type="evidence" value="ECO:0007669"/>
    <property type="project" value="UniProtKB-KW"/>
</dbReference>
<dbReference type="Proteomes" id="UP000012179">
    <property type="component" value="Chromosome"/>
</dbReference>
<dbReference type="SUPFAM" id="SSF50199">
    <property type="entry name" value="Staphylococcal nuclease"/>
    <property type="match status" value="1"/>
</dbReference>
<feature type="signal peptide" evidence="4">
    <location>
        <begin position="1"/>
        <end position="22"/>
    </location>
</feature>
<reference evidence="6 7" key="1">
    <citation type="journal article" date="2015" name="Int. J. Syst. Evol. Microbiol.">
        <title>Nitrosospira lacus sp. nov., a psychrotolerant, ammonia-oxidizing bacterium from sandy lake sediment.</title>
        <authorList>
            <person name="Urakawa H."/>
            <person name="Garcia J.C."/>
            <person name="Nielsen J.L."/>
            <person name="Le V.Q."/>
            <person name="Kozlowski J.A."/>
            <person name="Stein L.Y."/>
            <person name="Lim C.K."/>
            <person name="Pommerening-Roser A."/>
            <person name="Martens-Habbena W."/>
            <person name="Stahl D.A."/>
            <person name="Klotz M.G."/>
        </authorList>
    </citation>
    <scope>NUCLEOTIDE SEQUENCE [LARGE SCALE GENOMIC DNA]</scope>
    <source>
        <strain evidence="6 7">APG3</strain>
    </source>
</reference>
<dbReference type="KEGG" id="nlc:EBAPG3_009240"/>
<evidence type="ECO:0000259" key="5">
    <source>
        <dbReference type="PROSITE" id="PS50830"/>
    </source>
</evidence>
<evidence type="ECO:0000313" key="6">
    <source>
        <dbReference type="EMBL" id="ARO87935.1"/>
    </source>
</evidence>
<dbReference type="eggNOG" id="COG1525">
    <property type="taxonomic scope" value="Bacteria"/>
</dbReference>
<keyword evidence="2" id="KW-0255">Endonuclease</keyword>
<dbReference type="SMART" id="SM00318">
    <property type="entry name" value="SNc"/>
    <property type="match status" value="1"/>
</dbReference>
<evidence type="ECO:0000256" key="1">
    <source>
        <dbReference type="ARBA" id="ARBA00022722"/>
    </source>
</evidence>
<protein>
    <submittedName>
        <fullName evidence="6">Nuclease</fullName>
    </submittedName>
</protein>
<dbReference type="Pfam" id="PF00565">
    <property type="entry name" value="SNase"/>
    <property type="match status" value="1"/>
</dbReference>
<dbReference type="InterPro" id="IPR016071">
    <property type="entry name" value="Staphylococal_nuclease_OB-fold"/>
</dbReference>
<dbReference type="EMBL" id="CP021106">
    <property type="protein sequence ID" value="ARO87935.1"/>
    <property type="molecule type" value="Genomic_DNA"/>
</dbReference>